<dbReference type="EMBL" id="JWIR02000008">
    <property type="protein sequence ID" value="KKB42744.1"/>
    <property type="molecule type" value="Genomic_DNA"/>
</dbReference>
<dbReference type="Gene3D" id="3.40.190.10">
    <property type="entry name" value="Periplasmic binding protein-like II"/>
    <property type="match status" value="2"/>
</dbReference>
<keyword evidence="4" id="KW-1185">Reference proteome</keyword>
<protein>
    <submittedName>
        <fullName evidence="3">Hydroxymethylpyrimidine ABC transporter, substrate-binding component</fullName>
    </submittedName>
</protein>
<comment type="caution">
    <text evidence="3">The sequence shown here is derived from an EMBL/GenBank/DDBJ whole genome shotgun (WGS) entry which is preliminary data.</text>
</comment>
<evidence type="ECO:0000259" key="2">
    <source>
        <dbReference type="Pfam" id="PF09084"/>
    </source>
</evidence>
<reference evidence="3" key="1">
    <citation type="submission" date="2015-02" db="EMBL/GenBank/DDBJ databases">
        <title>Genome Assembly of Bacillaceae bacterium MTCC 8252.</title>
        <authorList>
            <person name="Verma A."/>
            <person name="Khatri I."/>
            <person name="Mual P."/>
            <person name="Subramanian S."/>
            <person name="Krishnamurthi S."/>
        </authorList>
    </citation>
    <scope>NUCLEOTIDE SEQUENCE [LARGE SCALE GENOMIC DNA]</scope>
    <source>
        <strain evidence="3">MTCC 8252</strain>
    </source>
</reference>
<proteinExistence type="predicted"/>
<dbReference type="OrthoDB" id="9815602at2"/>
<organism evidence="3 4">
    <name type="scientific">Bacillus thermotolerans</name>
    <name type="common">Quasibacillus thermotolerans</name>
    <dbReference type="NCBI Taxonomy" id="1221996"/>
    <lineage>
        <taxon>Bacteria</taxon>
        <taxon>Bacillati</taxon>
        <taxon>Bacillota</taxon>
        <taxon>Bacilli</taxon>
        <taxon>Bacillales</taxon>
        <taxon>Bacillaceae</taxon>
        <taxon>Bacillus</taxon>
    </lineage>
</organism>
<dbReference type="GO" id="GO:0009228">
    <property type="term" value="P:thiamine biosynthetic process"/>
    <property type="evidence" value="ECO:0007669"/>
    <property type="project" value="InterPro"/>
</dbReference>
<accession>A0A0F5I0E1</accession>
<feature type="chain" id="PRO_5039163490" evidence="1">
    <location>
        <begin position="24"/>
        <end position="332"/>
    </location>
</feature>
<keyword evidence="1" id="KW-0732">Signal</keyword>
<dbReference type="STRING" id="1221996.QY95_03765"/>
<accession>A0A0F5IAW4</accession>
<name>A0A0F5I0E1_BACTR</name>
<dbReference type="InterPro" id="IPR015168">
    <property type="entry name" value="SsuA/THI5"/>
</dbReference>
<dbReference type="PANTHER" id="PTHR31528">
    <property type="entry name" value="4-AMINO-5-HYDROXYMETHYL-2-METHYLPYRIMIDINE PHOSPHATE SYNTHASE THI11-RELATED"/>
    <property type="match status" value="1"/>
</dbReference>
<dbReference type="RefSeq" id="WP_039231681.1">
    <property type="nucleotide sequence ID" value="NZ_JWIQ02000035.1"/>
</dbReference>
<evidence type="ECO:0000313" key="4">
    <source>
        <dbReference type="Proteomes" id="UP000031563"/>
    </source>
</evidence>
<feature type="signal peptide" evidence="1">
    <location>
        <begin position="1"/>
        <end position="23"/>
    </location>
</feature>
<dbReference type="PROSITE" id="PS51257">
    <property type="entry name" value="PROKAR_LIPOPROTEIN"/>
    <property type="match status" value="1"/>
</dbReference>
<dbReference type="Pfam" id="PF09084">
    <property type="entry name" value="NMT1"/>
    <property type="match status" value="1"/>
</dbReference>
<dbReference type="AlphaFoldDB" id="A0A0F5I0E1"/>
<dbReference type="SUPFAM" id="SSF53850">
    <property type="entry name" value="Periplasmic binding protein-like II"/>
    <property type="match status" value="1"/>
</dbReference>
<feature type="domain" description="SsuA/THI5-like" evidence="2">
    <location>
        <begin position="44"/>
        <end position="259"/>
    </location>
</feature>
<evidence type="ECO:0000256" key="1">
    <source>
        <dbReference type="SAM" id="SignalP"/>
    </source>
</evidence>
<dbReference type="InterPro" id="IPR027939">
    <property type="entry name" value="NMT1/THI5"/>
</dbReference>
<evidence type="ECO:0000313" key="3">
    <source>
        <dbReference type="EMBL" id="KKB42744.1"/>
    </source>
</evidence>
<sequence length="332" mass="36814">MRKWLYAAIVLLLVGCGSEEANEAVPAGEEKKEKVTVMLDWYPNAVHSFLYTAEEKGYFEEEGIDVDIQFPANPTDPINLAAAGKVTLGITYQPDVIAARTDQGVNVKSVGAIVRSPLNHVVFLKDSPIQSPQDMEGRTVGYPGIPLNEAIIETMVKHDGGDPEKVKLTDVGFELNSAVVTGNTDAVVGAYINHEVPLLEHEGYEVSYLNPTDYGVPSFYELVAVTSDQTWEEEKESIQAFWRAAEKGFEFMESHPDEALQILLDKQDASNFPLIEEVEKESIEVLLPKMKSETGFGSQTKEAWEETAEWMKEAGLVKGEPQIEEMFVNPIE</sequence>
<dbReference type="PANTHER" id="PTHR31528:SF3">
    <property type="entry name" value="THIAMINE BIOSYNTHESIS PROTEIN HI_0357-RELATED"/>
    <property type="match status" value="1"/>
</dbReference>
<dbReference type="Proteomes" id="UP000031563">
    <property type="component" value="Unassembled WGS sequence"/>
</dbReference>
<gene>
    <name evidence="3" type="ORF">QY95_03765</name>
</gene>